<protein>
    <submittedName>
        <fullName evidence="1">Uncharacterized protein</fullName>
    </submittedName>
</protein>
<name>A0A2R7Y5K6_9CREN</name>
<dbReference type="Proteomes" id="UP000244093">
    <property type="component" value="Unassembled WGS sequence"/>
</dbReference>
<accession>A0A2R7Y5K6</accession>
<proteinExistence type="predicted"/>
<dbReference type="AlphaFoldDB" id="A0A2R7Y5K6"/>
<evidence type="ECO:0000313" key="2">
    <source>
        <dbReference type="Proteomes" id="UP000244093"/>
    </source>
</evidence>
<reference evidence="1 2" key="1">
    <citation type="journal article" date="2018" name="Syst. Appl. Microbiol.">
        <title>A new symbiotic nanoarchaeote (Candidatus Nanoclepta minutus) and its host (Zestosphaera tikiterensis gen. nov., sp. nov.) from a New Zealand hot spring.</title>
        <authorList>
            <person name="St John E."/>
            <person name="Liu Y."/>
            <person name="Podar M."/>
            <person name="Stott M.B."/>
            <person name="Meneghin J."/>
            <person name="Chen Z."/>
            <person name="Lagutin K."/>
            <person name="Mitchell K."/>
            <person name="Reysenbach A.L."/>
        </authorList>
    </citation>
    <scope>NUCLEOTIDE SEQUENCE [LARGE SCALE GENOMIC DNA]</scope>
    <source>
        <strain evidence="1">NZ3</strain>
    </source>
</reference>
<dbReference type="EMBL" id="NBVN01000003">
    <property type="protein sequence ID" value="PUA32808.1"/>
    <property type="molecule type" value="Genomic_DNA"/>
</dbReference>
<comment type="caution">
    <text evidence="1">The sequence shown here is derived from an EMBL/GenBank/DDBJ whole genome shotgun (WGS) entry which is preliminary data.</text>
</comment>
<gene>
    <name evidence="1" type="ORF">B7O98_05055</name>
</gene>
<sequence>MKWTLSRKYLNLMLKVDAIAAIAAARRVFKNVELANALGLSETVVSKYYHGISIPATQTAKNILNLLLSDGFVKKYVSRIMSEYGWDLNKVFTEPTFQQYVALYFKYKVISGLAGSILDKLLTLPDYSLNIAAFLSSWFNVPVILAVEEPAIIGYESKAHLALRKGDTVVTVHSVLNNEVADHFSYFISTYELRHILALTIVLMDEESVANKLKKTKIINILP</sequence>
<evidence type="ECO:0000313" key="1">
    <source>
        <dbReference type="EMBL" id="PUA32808.1"/>
    </source>
</evidence>
<organism evidence="1 2">
    <name type="scientific">Zestosphaera tikiterensis</name>
    <dbReference type="NCBI Taxonomy" id="1973259"/>
    <lineage>
        <taxon>Archaea</taxon>
        <taxon>Thermoproteota</taxon>
        <taxon>Thermoprotei</taxon>
        <taxon>Desulfurococcales</taxon>
        <taxon>Desulfurococcaceae</taxon>
        <taxon>Zestosphaera</taxon>
    </lineage>
</organism>